<dbReference type="Gene3D" id="1.25.40.990">
    <property type="match status" value="1"/>
</dbReference>
<proteinExistence type="predicted"/>
<feature type="compositionally biased region" description="Low complexity" evidence="1">
    <location>
        <begin position="379"/>
        <end position="398"/>
    </location>
</feature>
<feature type="compositionally biased region" description="Pro residues" evidence="1">
    <location>
        <begin position="248"/>
        <end position="285"/>
    </location>
</feature>
<feature type="region of interest" description="Disordered" evidence="1">
    <location>
        <begin position="45"/>
        <end position="311"/>
    </location>
</feature>
<feature type="compositionally biased region" description="Basic residues" evidence="1">
    <location>
        <begin position="439"/>
        <end position="453"/>
    </location>
</feature>
<feature type="region of interest" description="Disordered" evidence="1">
    <location>
        <begin position="374"/>
        <end position="453"/>
    </location>
</feature>
<dbReference type="OrthoDB" id="199574at2759"/>
<accession>A0A482XCX1</accession>
<dbReference type="FunCoup" id="A0A482XCX1">
    <property type="interactions" value="1802"/>
</dbReference>
<evidence type="ECO:0000256" key="1">
    <source>
        <dbReference type="SAM" id="MobiDB-lite"/>
    </source>
</evidence>
<feature type="domain" description="SAC3/GANP/THP3 conserved" evidence="2">
    <location>
        <begin position="549"/>
        <end position="660"/>
    </location>
</feature>
<reference evidence="3 4" key="1">
    <citation type="journal article" date="2017" name="Gigascience">
        <title>Genome sequence of the small brown planthopper, Laodelphax striatellus.</title>
        <authorList>
            <person name="Zhu J."/>
            <person name="Jiang F."/>
            <person name="Wang X."/>
            <person name="Yang P."/>
            <person name="Bao Y."/>
            <person name="Zhao W."/>
            <person name="Wang W."/>
            <person name="Lu H."/>
            <person name="Wang Q."/>
            <person name="Cui N."/>
            <person name="Li J."/>
            <person name="Chen X."/>
            <person name="Luo L."/>
            <person name="Yu J."/>
            <person name="Kang L."/>
            <person name="Cui F."/>
        </authorList>
    </citation>
    <scope>NUCLEOTIDE SEQUENCE [LARGE SCALE GENOMIC DNA]</scope>
    <source>
        <strain evidence="3">Lst14</strain>
    </source>
</reference>
<evidence type="ECO:0000313" key="4">
    <source>
        <dbReference type="Proteomes" id="UP000291343"/>
    </source>
</evidence>
<sequence>MNSALGAKGETPPNMWPWFGAYQQHGGYQGQSFPPFGHQGPYYPYYPGNGMQFGGPQQHQHQQHQQQQNHHHQQQHPSQITMPPSGMKQFVHGGSLLPFNQQQQQQQQHQQQQQQQQKQNNTNMNNSDNQNKTKDGADNEKDKGSNDGDMPPLPPGPPPPSMMRFPPTPNSASPSRFPYQPNGMTPVKFTFGHKLLPNQNQQQQNQQQQHHQQNQQQQQQQRQSFGFQGEGSKKKRKRKGKGGVPQLVMPPAPPHVLLNVPPPLPPGPPPPSSAPPPPSSPPPDMQPSSPFAANPRPMHQSNKLPVNNDEWPQSLKDYIDRSYKKCNSSVDKDRVEIIIKGKIFRASADETLWTKDWDNEPLPLLQLELDNVTLKSNPGKSRSSLSSSLESRLGSRKSFPQRTRSSARKNSDSPPKRRRDRSWSSSSSSEEMKPLKPSKASKAKNFKNKNKAKQNKLKSHFYSEFGGENEMINPELLEKRAARFSTGSIRSTVSSPFSEYQSPLAAFRASNTKRSRTCLETSTGEFDLGDFHVVGVCQDLEKPYLRLTAAPDASAVRPPEILKQSLARVKDRWINKQDYHYACEQLKSIRQDLTVQGIRDPLTVDVYETHARIALEKGDHAEFNQCQSQLRGLYTDVPAAASNRLEFTAYRILYFIFTKDFMDLS</sequence>
<gene>
    <name evidence="3" type="ORF">LSTR_LSTR012561</name>
</gene>
<dbReference type="PANTHER" id="PTHR12436:SF4">
    <property type="entry name" value="LEUKOCYTE RECEPTOR CLUSTER MEMBER 8"/>
    <property type="match status" value="1"/>
</dbReference>
<protein>
    <recommendedName>
        <fullName evidence="2">SAC3/GANP/THP3 conserved domain-containing protein</fullName>
    </recommendedName>
</protein>
<dbReference type="AlphaFoldDB" id="A0A482XCX1"/>
<dbReference type="InParanoid" id="A0A482XCX1"/>
<comment type="caution">
    <text evidence="3">The sequence shown here is derived from an EMBL/GenBank/DDBJ whole genome shotgun (WGS) entry which is preliminary data.</text>
</comment>
<feature type="compositionally biased region" description="Low complexity" evidence="1">
    <location>
        <begin position="100"/>
        <end position="130"/>
    </location>
</feature>
<organism evidence="3 4">
    <name type="scientific">Laodelphax striatellus</name>
    <name type="common">Small brown planthopper</name>
    <name type="synonym">Delphax striatella</name>
    <dbReference type="NCBI Taxonomy" id="195883"/>
    <lineage>
        <taxon>Eukaryota</taxon>
        <taxon>Metazoa</taxon>
        <taxon>Ecdysozoa</taxon>
        <taxon>Arthropoda</taxon>
        <taxon>Hexapoda</taxon>
        <taxon>Insecta</taxon>
        <taxon>Pterygota</taxon>
        <taxon>Neoptera</taxon>
        <taxon>Paraneoptera</taxon>
        <taxon>Hemiptera</taxon>
        <taxon>Auchenorrhyncha</taxon>
        <taxon>Fulgoroidea</taxon>
        <taxon>Delphacidae</taxon>
        <taxon>Criomorphinae</taxon>
        <taxon>Laodelphax</taxon>
    </lineage>
</organism>
<dbReference type="Pfam" id="PF03399">
    <property type="entry name" value="SAC3_GANP"/>
    <property type="match status" value="1"/>
</dbReference>
<evidence type="ECO:0000313" key="3">
    <source>
        <dbReference type="EMBL" id="RZF43141.1"/>
    </source>
</evidence>
<name>A0A482XCX1_LAOST</name>
<feature type="compositionally biased region" description="Low complexity" evidence="1">
    <location>
        <begin position="57"/>
        <end position="68"/>
    </location>
</feature>
<dbReference type="EMBL" id="QKKF02013161">
    <property type="protein sequence ID" value="RZF43141.1"/>
    <property type="molecule type" value="Genomic_DNA"/>
</dbReference>
<keyword evidence="4" id="KW-1185">Reference proteome</keyword>
<dbReference type="PANTHER" id="PTHR12436">
    <property type="entry name" value="80 KDA MCM3-ASSOCIATED PROTEIN"/>
    <property type="match status" value="1"/>
</dbReference>
<dbReference type="InterPro" id="IPR045107">
    <property type="entry name" value="SAC3/GANP/THP3"/>
</dbReference>
<feature type="compositionally biased region" description="Pro residues" evidence="1">
    <location>
        <begin position="151"/>
        <end position="169"/>
    </location>
</feature>
<dbReference type="STRING" id="195883.A0A482XCX1"/>
<feature type="compositionally biased region" description="Basic and acidic residues" evidence="1">
    <location>
        <begin position="131"/>
        <end position="146"/>
    </location>
</feature>
<feature type="compositionally biased region" description="Low complexity" evidence="1">
    <location>
        <begin position="423"/>
        <end position="438"/>
    </location>
</feature>
<dbReference type="SMR" id="A0A482XCX1"/>
<evidence type="ECO:0000259" key="2">
    <source>
        <dbReference type="Pfam" id="PF03399"/>
    </source>
</evidence>
<dbReference type="Proteomes" id="UP000291343">
    <property type="component" value="Unassembled WGS sequence"/>
</dbReference>
<dbReference type="GO" id="GO:0005634">
    <property type="term" value="C:nucleus"/>
    <property type="evidence" value="ECO:0007669"/>
    <property type="project" value="TreeGrafter"/>
</dbReference>
<feature type="compositionally biased region" description="Low complexity" evidence="1">
    <location>
        <begin position="198"/>
        <end position="221"/>
    </location>
</feature>
<dbReference type="InterPro" id="IPR005062">
    <property type="entry name" value="SAC3/GANP/THP3_conserved"/>
</dbReference>